<dbReference type="GO" id="GO:0003677">
    <property type="term" value="F:DNA binding"/>
    <property type="evidence" value="ECO:0007669"/>
    <property type="project" value="UniProtKB-KW"/>
</dbReference>
<accession>A0A813KN84</accession>
<evidence type="ECO:0000313" key="9">
    <source>
        <dbReference type="Proteomes" id="UP000626109"/>
    </source>
</evidence>
<evidence type="ECO:0000256" key="2">
    <source>
        <dbReference type="ARBA" id="ARBA00001946"/>
    </source>
</evidence>
<keyword evidence="4" id="KW-0799">Topoisomerase</keyword>
<dbReference type="InterPro" id="IPR003594">
    <property type="entry name" value="HATPase_dom"/>
</dbReference>
<proteinExistence type="predicted"/>
<dbReference type="GO" id="GO:0003918">
    <property type="term" value="F:DNA topoisomerase type II (double strand cut, ATP-hydrolyzing) activity"/>
    <property type="evidence" value="ECO:0007669"/>
    <property type="project" value="UniProtKB-EC"/>
</dbReference>
<protein>
    <recommendedName>
        <fullName evidence="3">DNA topoisomerase (ATP-hydrolyzing)</fullName>
        <ecNumber evidence="3">5.6.2.2</ecNumber>
    </recommendedName>
</protein>
<reference evidence="8" key="1">
    <citation type="submission" date="2021-02" db="EMBL/GenBank/DDBJ databases">
        <authorList>
            <person name="Dougan E. K."/>
            <person name="Rhodes N."/>
            <person name="Thang M."/>
            <person name="Chan C."/>
        </authorList>
    </citation>
    <scope>NUCLEOTIDE SEQUENCE</scope>
</reference>
<dbReference type="PRINTS" id="PR00418">
    <property type="entry name" value="TPI2FAMILY"/>
</dbReference>
<evidence type="ECO:0000256" key="3">
    <source>
        <dbReference type="ARBA" id="ARBA00012895"/>
    </source>
</evidence>
<feature type="domain" description="Histidine kinase/HSP90-like ATPase" evidence="7">
    <location>
        <begin position="71"/>
        <end position="166"/>
    </location>
</feature>
<keyword evidence="6" id="KW-0413">Isomerase</keyword>
<dbReference type="AlphaFoldDB" id="A0A813KN84"/>
<organism evidence="8 9">
    <name type="scientific">Polarella glacialis</name>
    <name type="common">Dinoflagellate</name>
    <dbReference type="NCBI Taxonomy" id="89957"/>
    <lineage>
        <taxon>Eukaryota</taxon>
        <taxon>Sar</taxon>
        <taxon>Alveolata</taxon>
        <taxon>Dinophyceae</taxon>
        <taxon>Suessiales</taxon>
        <taxon>Suessiaceae</taxon>
        <taxon>Polarella</taxon>
    </lineage>
</organism>
<evidence type="ECO:0000313" key="8">
    <source>
        <dbReference type="EMBL" id="CAE8705663.1"/>
    </source>
</evidence>
<dbReference type="SUPFAM" id="SSF55874">
    <property type="entry name" value="ATPase domain of HSP90 chaperone/DNA topoisomerase II/histidine kinase"/>
    <property type="match status" value="1"/>
</dbReference>
<dbReference type="EMBL" id="CAJNNW010031022">
    <property type="protein sequence ID" value="CAE8705663.1"/>
    <property type="molecule type" value="Genomic_DNA"/>
</dbReference>
<evidence type="ECO:0000259" key="7">
    <source>
        <dbReference type="Pfam" id="PF02518"/>
    </source>
</evidence>
<keyword evidence="5" id="KW-0238">DNA-binding</keyword>
<dbReference type="EC" id="5.6.2.2" evidence="3"/>
<comment type="caution">
    <text evidence="8">The sequence shown here is derived from an EMBL/GenBank/DDBJ whole genome shotgun (WGS) entry which is preliminary data.</text>
</comment>
<name>A0A813KN84_POLGL</name>
<dbReference type="Pfam" id="PF02518">
    <property type="entry name" value="HATPase_c"/>
    <property type="match status" value="1"/>
</dbReference>
<dbReference type="GO" id="GO:0000819">
    <property type="term" value="P:sister chromatid segregation"/>
    <property type="evidence" value="ECO:0007669"/>
    <property type="project" value="TreeGrafter"/>
</dbReference>
<evidence type="ECO:0000256" key="4">
    <source>
        <dbReference type="ARBA" id="ARBA00023029"/>
    </source>
</evidence>
<dbReference type="InterPro" id="IPR050634">
    <property type="entry name" value="DNA_Topoisomerase_II"/>
</dbReference>
<sequence>MDENCAARANAGLRGGKTIEQIYQKKTQLEHILLRPDTYVGSIEHQLQEMWIFDEAKGQMVHRKIDYVPALYKIFDEILVNAADNGMRDPKGMDLIEVTIDRQQGSISVLNTGQGVPVHMHKEHKIYVPELIFGHLLTSDNYDDNEKKVTGGRNGFGAKLTNVFSKKFVVETVDKTSRKKFTQV</sequence>
<dbReference type="GO" id="GO:0000712">
    <property type="term" value="P:resolution of meiotic recombination intermediates"/>
    <property type="evidence" value="ECO:0007669"/>
    <property type="project" value="TreeGrafter"/>
</dbReference>
<evidence type="ECO:0000256" key="6">
    <source>
        <dbReference type="ARBA" id="ARBA00023235"/>
    </source>
</evidence>
<comment type="catalytic activity">
    <reaction evidence="1">
        <text>ATP-dependent breakage, passage and rejoining of double-stranded DNA.</text>
        <dbReference type="EC" id="5.6.2.2"/>
    </reaction>
</comment>
<evidence type="ECO:0000256" key="1">
    <source>
        <dbReference type="ARBA" id="ARBA00000185"/>
    </source>
</evidence>
<dbReference type="InterPro" id="IPR036890">
    <property type="entry name" value="HATPase_C_sf"/>
</dbReference>
<dbReference type="PANTHER" id="PTHR10169:SF38">
    <property type="entry name" value="DNA TOPOISOMERASE 2"/>
    <property type="match status" value="1"/>
</dbReference>
<dbReference type="GO" id="GO:0005634">
    <property type="term" value="C:nucleus"/>
    <property type="evidence" value="ECO:0007669"/>
    <property type="project" value="TreeGrafter"/>
</dbReference>
<dbReference type="Gene3D" id="3.30.565.10">
    <property type="entry name" value="Histidine kinase-like ATPase, C-terminal domain"/>
    <property type="match status" value="1"/>
</dbReference>
<gene>
    <name evidence="8" type="ORF">PGLA2088_LOCUS33816</name>
</gene>
<dbReference type="Proteomes" id="UP000626109">
    <property type="component" value="Unassembled WGS sequence"/>
</dbReference>
<evidence type="ECO:0000256" key="5">
    <source>
        <dbReference type="ARBA" id="ARBA00023125"/>
    </source>
</evidence>
<dbReference type="PANTHER" id="PTHR10169">
    <property type="entry name" value="DNA TOPOISOMERASE/GYRASE"/>
    <property type="match status" value="1"/>
</dbReference>
<comment type="cofactor">
    <cofactor evidence="2">
        <name>Mg(2+)</name>
        <dbReference type="ChEBI" id="CHEBI:18420"/>
    </cofactor>
</comment>